<dbReference type="PANTHER" id="PTHR24220">
    <property type="entry name" value="IMPORT ATP-BINDING PROTEIN"/>
    <property type="match status" value="1"/>
</dbReference>
<dbReference type="EMBL" id="CP015098">
    <property type="protein sequence ID" value="AMW11187.1"/>
    <property type="molecule type" value="Genomic_DNA"/>
</dbReference>
<dbReference type="InterPro" id="IPR027417">
    <property type="entry name" value="P-loop_NTPase"/>
</dbReference>
<dbReference type="InterPro" id="IPR017871">
    <property type="entry name" value="ABC_transporter-like_CS"/>
</dbReference>
<organism evidence="5 6">
    <name type="scientific">Streptomyces qaidamensis</name>
    <dbReference type="NCBI Taxonomy" id="1783515"/>
    <lineage>
        <taxon>Bacteria</taxon>
        <taxon>Bacillati</taxon>
        <taxon>Actinomycetota</taxon>
        <taxon>Actinomycetes</taxon>
        <taxon>Kitasatosporales</taxon>
        <taxon>Streptomycetaceae</taxon>
        <taxon>Streptomyces</taxon>
        <taxon>Streptomyces aurantiacus group</taxon>
    </lineage>
</organism>
<proteinExistence type="predicted"/>
<dbReference type="InterPro" id="IPR003439">
    <property type="entry name" value="ABC_transporter-like_ATP-bd"/>
</dbReference>
<sequence>MFDHCLPRKGLLVRNPVLHLRDVRLELADRVLLSGVDLTVAEGESVALTGPSGSGKSTLLSCVLGLISPDSGTIEVAGADVTSLRAGARARHRSRHIGMVFQFGELLPELTALENVMLAAMLGGVRSSRGRSAAEELLHDLGISDTSVATGSLSGGERQRVAIARALVNRPSLILADEPTGALDDDNRDRVSQLLYSLPSRWGCGLLLVTHDQKVALGAERVARITDGQISMGAPTWGG</sequence>
<dbReference type="GO" id="GO:0022857">
    <property type="term" value="F:transmembrane transporter activity"/>
    <property type="evidence" value="ECO:0007669"/>
    <property type="project" value="TreeGrafter"/>
</dbReference>
<dbReference type="STRING" id="1783515.A4E84_17770"/>
<dbReference type="InterPro" id="IPR015854">
    <property type="entry name" value="ABC_transpr_LolD-like"/>
</dbReference>
<accession>A0A143C119</accession>
<dbReference type="SUPFAM" id="SSF52540">
    <property type="entry name" value="P-loop containing nucleoside triphosphate hydrolases"/>
    <property type="match status" value="1"/>
</dbReference>
<evidence type="ECO:0000259" key="4">
    <source>
        <dbReference type="PROSITE" id="PS50893"/>
    </source>
</evidence>
<evidence type="ECO:0000313" key="5">
    <source>
        <dbReference type="EMBL" id="AMW11187.1"/>
    </source>
</evidence>
<keyword evidence="6" id="KW-1185">Reference proteome</keyword>
<keyword evidence="2" id="KW-0547">Nucleotide-binding</keyword>
<evidence type="ECO:0000256" key="2">
    <source>
        <dbReference type="ARBA" id="ARBA00022741"/>
    </source>
</evidence>
<evidence type="ECO:0000256" key="1">
    <source>
        <dbReference type="ARBA" id="ARBA00022448"/>
    </source>
</evidence>
<dbReference type="InterPro" id="IPR003593">
    <property type="entry name" value="AAA+_ATPase"/>
</dbReference>
<dbReference type="AlphaFoldDB" id="A0A143C119"/>
<dbReference type="GO" id="GO:0005524">
    <property type="term" value="F:ATP binding"/>
    <property type="evidence" value="ECO:0007669"/>
    <property type="project" value="UniProtKB-KW"/>
</dbReference>
<dbReference type="InterPro" id="IPR017911">
    <property type="entry name" value="MacB-like_ATP-bd"/>
</dbReference>
<dbReference type="Pfam" id="PF00005">
    <property type="entry name" value="ABC_tran"/>
    <property type="match status" value="1"/>
</dbReference>
<keyword evidence="1" id="KW-0813">Transport</keyword>
<dbReference type="Proteomes" id="UP000076096">
    <property type="component" value="Chromosome"/>
</dbReference>
<dbReference type="GO" id="GO:0005886">
    <property type="term" value="C:plasma membrane"/>
    <property type="evidence" value="ECO:0007669"/>
    <property type="project" value="TreeGrafter"/>
</dbReference>
<protein>
    <submittedName>
        <fullName evidence="5">ABC transporter ATP-binding protein</fullName>
    </submittedName>
</protein>
<evidence type="ECO:0000313" key="6">
    <source>
        <dbReference type="Proteomes" id="UP000076096"/>
    </source>
</evidence>
<feature type="domain" description="ABC transporter" evidence="4">
    <location>
        <begin position="18"/>
        <end position="238"/>
    </location>
</feature>
<dbReference type="KEGG" id="stsi:A4E84_17770"/>
<keyword evidence="3 5" id="KW-0067">ATP-binding</keyword>
<dbReference type="CDD" id="cd03255">
    <property type="entry name" value="ABC_MJ0796_LolCDE_FtsE"/>
    <property type="match status" value="1"/>
</dbReference>
<dbReference type="PROSITE" id="PS50893">
    <property type="entry name" value="ABC_TRANSPORTER_2"/>
    <property type="match status" value="1"/>
</dbReference>
<reference evidence="6" key="1">
    <citation type="submission" date="2016-04" db="EMBL/GenBank/DDBJ databases">
        <authorList>
            <person name="Zhang B."/>
        </authorList>
    </citation>
    <scope>NUCLEOTIDE SEQUENCE [LARGE SCALE GENOMIC DNA]</scope>
    <source>
        <strain evidence="6">S10</strain>
    </source>
</reference>
<gene>
    <name evidence="5" type="ORF">A4E84_17770</name>
</gene>
<dbReference type="SMART" id="SM00382">
    <property type="entry name" value="AAA"/>
    <property type="match status" value="1"/>
</dbReference>
<evidence type="ECO:0000256" key="3">
    <source>
        <dbReference type="ARBA" id="ARBA00022840"/>
    </source>
</evidence>
<dbReference type="GO" id="GO:0016887">
    <property type="term" value="F:ATP hydrolysis activity"/>
    <property type="evidence" value="ECO:0007669"/>
    <property type="project" value="InterPro"/>
</dbReference>
<dbReference type="PROSITE" id="PS00211">
    <property type="entry name" value="ABC_TRANSPORTER_1"/>
    <property type="match status" value="1"/>
</dbReference>
<name>A0A143C119_9ACTN</name>
<dbReference type="Gene3D" id="3.40.50.300">
    <property type="entry name" value="P-loop containing nucleotide triphosphate hydrolases"/>
    <property type="match status" value="1"/>
</dbReference>